<evidence type="ECO:0000313" key="5">
    <source>
        <dbReference type="Proteomes" id="UP000230069"/>
    </source>
</evidence>
<dbReference type="PANTHER" id="PTHR33779">
    <property type="entry name" value="EXPRESSED PROTEIN"/>
    <property type="match status" value="1"/>
</dbReference>
<reference evidence="4 5" key="1">
    <citation type="submission" date="2017-09" db="EMBL/GenBank/DDBJ databases">
        <title>WGS assembly of Aquilegia coerulea Goldsmith.</title>
        <authorList>
            <person name="Hodges S."/>
            <person name="Kramer E."/>
            <person name="Nordborg M."/>
            <person name="Tomkins J."/>
            <person name="Borevitz J."/>
            <person name="Derieg N."/>
            <person name="Yan J."/>
            <person name="Mihaltcheva S."/>
            <person name="Hayes R.D."/>
            <person name="Rokhsar D."/>
        </authorList>
    </citation>
    <scope>NUCLEOTIDE SEQUENCE [LARGE SCALE GENOMIC DNA]</scope>
    <source>
        <strain evidence="5">cv. Goldsmith</strain>
    </source>
</reference>
<organism evidence="4 5">
    <name type="scientific">Aquilegia coerulea</name>
    <name type="common">Rocky mountain columbine</name>
    <dbReference type="NCBI Taxonomy" id="218851"/>
    <lineage>
        <taxon>Eukaryota</taxon>
        <taxon>Viridiplantae</taxon>
        <taxon>Streptophyta</taxon>
        <taxon>Embryophyta</taxon>
        <taxon>Tracheophyta</taxon>
        <taxon>Spermatophyta</taxon>
        <taxon>Magnoliopsida</taxon>
        <taxon>Ranunculales</taxon>
        <taxon>Ranunculaceae</taxon>
        <taxon>Thalictroideae</taxon>
        <taxon>Aquilegia</taxon>
    </lineage>
</organism>
<dbReference type="InParanoid" id="A0A2G5EKI1"/>
<dbReference type="InterPro" id="IPR011011">
    <property type="entry name" value="Znf_FYVE_PHD"/>
</dbReference>
<dbReference type="AlphaFoldDB" id="A0A2G5EKI1"/>
<evidence type="ECO:0000256" key="1">
    <source>
        <dbReference type="ARBA" id="ARBA00022771"/>
    </source>
</evidence>
<name>A0A2G5EKI1_AQUCA</name>
<protein>
    <recommendedName>
        <fullName evidence="3">PHD-type zinc finger plants domain-containing protein</fullName>
    </recommendedName>
</protein>
<sequence>MEVLESGQVECCMCGDYGLLNQLFQCKVCLSRSQHRYCSNLYPRNESFRVCNWCLKKEKENTEGTNTSTVSSSPSSSNYNNFIKEEAKDRKKAGLLKKKNCTTSEGNSHDEFLHINNTMKKSSRSAADKSLGRLQIHSHPEIGNNKEIKKQMFKGKVRKYKLLEDVCR</sequence>
<feature type="domain" description="PHD-type zinc finger plants" evidence="3">
    <location>
        <begin position="12"/>
        <end position="54"/>
    </location>
</feature>
<evidence type="ECO:0000256" key="2">
    <source>
        <dbReference type="ARBA" id="ARBA00022833"/>
    </source>
</evidence>
<dbReference type="Proteomes" id="UP000230069">
    <property type="component" value="Unassembled WGS sequence"/>
</dbReference>
<keyword evidence="1" id="KW-0479">Metal-binding</keyword>
<dbReference type="InterPro" id="IPR056874">
    <property type="entry name" value="PHD_dom_pln"/>
</dbReference>
<gene>
    <name evidence="4" type="ORF">AQUCO_00700546v1</name>
</gene>
<dbReference type="GO" id="GO:0008270">
    <property type="term" value="F:zinc ion binding"/>
    <property type="evidence" value="ECO:0007669"/>
    <property type="project" value="UniProtKB-KW"/>
</dbReference>
<dbReference type="STRING" id="218851.A0A2G5EKI1"/>
<dbReference type="PANTHER" id="PTHR33779:SF1">
    <property type="entry name" value="EXPRESSED PROTEIN"/>
    <property type="match status" value="1"/>
</dbReference>
<keyword evidence="2" id="KW-0862">Zinc</keyword>
<dbReference type="SUPFAM" id="SSF57903">
    <property type="entry name" value="FYVE/PHD zinc finger"/>
    <property type="match status" value="1"/>
</dbReference>
<dbReference type="Pfam" id="PF25054">
    <property type="entry name" value="PHD_pln"/>
    <property type="match status" value="1"/>
</dbReference>
<dbReference type="OrthoDB" id="1935489at2759"/>
<dbReference type="EMBL" id="KZ305024">
    <property type="protein sequence ID" value="PIA56278.1"/>
    <property type="molecule type" value="Genomic_DNA"/>
</dbReference>
<keyword evidence="1" id="KW-0863">Zinc-finger</keyword>
<evidence type="ECO:0000313" key="4">
    <source>
        <dbReference type="EMBL" id="PIA56278.1"/>
    </source>
</evidence>
<accession>A0A2G5EKI1</accession>
<keyword evidence="5" id="KW-1185">Reference proteome</keyword>
<proteinExistence type="predicted"/>
<evidence type="ECO:0000259" key="3">
    <source>
        <dbReference type="Pfam" id="PF25054"/>
    </source>
</evidence>